<dbReference type="InterPro" id="IPR001752">
    <property type="entry name" value="Kinesin_motor_dom"/>
</dbReference>
<dbReference type="GO" id="GO:0005874">
    <property type="term" value="C:microtubule"/>
    <property type="evidence" value="ECO:0007669"/>
    <property type="project" value="UniProtKB-KW"/>
</dbReference>
<evidence type="ECO:0000256" key="16">
    <source>
        <dbReference type="ARBA" id="ARBA00023242"/>
    </source>
</evidence>
<dbReference type="Gene3D" id="3.40.850.10">
    <property type="entry name" value="Kinesin motor domain"/>
    <property type="match status" value="1"/>
</dbReference>
<evidence type="ECO:0000256" key="2">
    <source>
        <dbReference type="ARBA" id="ARBA00004245"/>
    </source>
</evidence>
<feature type="domain" description="Kinesin motor" evidence="23">
    <location>
        <begin position="263"/>
        <end position="593"/>
    </location>
</feature>
<evidence type="ECO:0000256" key="13">
    <source>
        <dbReference type="ARBA" id="ARBA00023054"/>
    </source>
</evidence>
<evidence type="ECO:0000256" key="5">
    <source>
        <dbReference type="ARBA" id="ARBA00022490"/>
    </source>
</evidence>
<dbReference type="AlphaFoldDB" id="A0A8C4SAJ8"/>
<evidence type="ECO:0000256" key="12">
    <source>
        <dbReference type="ARBA" id="ARBA00022840"/>
    </source>
</evidence>
<dbReference type="InterPro" id="IPR036961">
    <property type="entry name" value="Kinesin_motor_dom_sf"/>
</dbReference>
<dbReference type="InterPro" id="IPR027417">
    <property type="entry name" value="P-loop_NTPase"/>
</dbReference>
<gene>
    <name evidence="24" type="primary">kif2c</name>
</gene>
<proteinExistence type="inferred from homology"/>
<evidence type="ECO:0000256" key="9">
    <source>
        <dbReference type="ARBA" id="ARBA00022776"/>
    </source>
</evidence>
<dbReference type="GO" id="GO:0007059">
    <property type="term" value="P:chromosome segregation"/>
    <property type="evidence" value="ECO:0007669"/>
    <property type="project" value="UniProtKB-KW"/>
</dbReference>
<protein>
    <recommendedName>
        <fullName evidence="21">Kinesin-like protein</fullName>
    </recommendedName>
</protein>
<feature type="compositionally biased region" description="Polar residues" evidence="22">
    <location>
        <begin position="113"/>
        <end position="157"/>
    </location>
</feature>
<dbReference type="PROSITE" id="PS50067">
    <property type="entry name" value="KINESIN_MOTOR_2"/>
    <property type="match status" value="1"/>
</dbReference>
<accession>A0A8C4SAJ8</accession>
<dbReference type="GO" id="GO:0007018">
    <property type="term" value="P:microtubule-based movement"/>
    <property type="evidence" value="ECO:0007669"/>
    <property type="project" value="InterPro"/>
</dbReference>
<dbReference type="FunFam" id="3.40.850.10:FF:000012">
    <property type="entry name" value="Kinesin-like protein"/>
    <property type="match status" value="1"/>
</dbReference>
<feature type="compositionally biased region" description="Basic and acidic residues" evidence="22">
    <location>
        <begin position="202"/>
        <end position="212"/>
    </location>
</feature>
<dbReference type="Proteomes" id="UP000694620">
    <property type="component" value="Chromosome 10"/>
</dbReference>
<reference evidence="24" key="3">
    <citation type="submission" date="2025-09" db="UniProtKB">
        <authorList>
            <consortium name="Ensembl"/>
        </authorList>
    </citation>
    <scope>IDENTIFICATION</scope>
</reference>
<evidence type="ECO:0000256" key="8">
    <source>
        <dbReference type="ARBA" id="ARBA00022741"/>
    </source>
</evidence>
<evidence type="ECO:0000256" key="21">
    <source>
        <dbReference type="RuleBase" id="RU000394"/>
    </source>
</evidence>
<dbReference type="PROSITE" id="PS00411">
    <property type="entry name" value="KINESIN_MOTOR_1"/>
    <property type="match status" value="1"/>
</dbReference>
<keyword evidence="8 20" id="KW-0547">Nucleotide-binding</keyword>
<keyword evidence="9" id="KW-0498">Mitosis</keyword>
<evidence type="ECO:0000256" key="17">
    <source>
        <dbReference type="ARBA" id="ARBA00023306"/>
    </source>
</evidence>
<feature type="compositionally biased region" description="Polar residues" evidence="22">
    <location>
        <begin position="186"/>
        <end position="200"/>
    </location>
</feature>
<reference evidence="24" key="1">
    <citation type="submission" date="2021-06" db="EMBL/GenBank/DDBJ databases">
        <authorList>
            <consortium name="Wellcome Sanger Institute Data Sharing"/>
        </authorList>
    </citation>
    <scope>NUCLEOTIDE SEQUENCE [LARGE SCALE GENOMIC DNA]</scope>
</reference>
<feature type="region of interest" description="Disordered" evidence="22">
    <location>
        <begin position="105"/>
        <end position="212"/>
    </location>
</feature>
<keyword evidence="17" id="KW-0131">Cell cycle</keyword>
<dbReference type="Ensembl" id="ENSECRT00000014328.1">
    <property type="protein sequence ID" value="ENSECRP00000014084.1"/>
    <property type="gene ID" value="ENSECRG00000009387.1"/>
</dbReference>
<evidence type="ECO:0000256" key="7">
    <source>
        <dbReference type="ARBA" id="ARBA00022701"/>
    </source>
</evidence>
<keyword evidence="25" id="KW-1185">Reference proteome</keyword>
<evidence type="ECO:0000313" key="25">
    <source>
        <dbReference type="Proteomes" id="UP000694620"/>
    </source>
</evidence>
<dbReference type="GO" id="GO:0000776">
    <property type="term" value="C:kinetochore"/>
    <property type="evidence" value="ECO:0007669"/>
    <property type="project" value="UniProtKB-KW"/>
</dbReference>
<sequence>MDPSLLDRIRPGLSIKISRSNGRVHAANITDVNYMKGVVMVEWAENSSNKGKEIDFGELYNLNRELFEYMNSVNQSDPSLARENIGRLKRDRRCTISKIPTSMELHDDDVNAENESVNQRPHLSRKSVVTQISEKQDNSSLPPTKGSASSLSVNQRPHLSRRSVVTKPALMEINEKQEDSLLPPTKGSTSTSGNRKSTVVHQVEKMRNRRESNKAKNLEIRAKRAKEIDMHSSNWEFARMIQEYRETIEFHPITLYDPVDDHKICVCVRKRPLNKKEKLKKEIDVITIPDKSMLLLHEPKQKVDLTKYLDNQVFKFDYSFDETATNEMVYRFTAQPLVNTLFEGGMATCFAYGQTGSGKTHTMGGDFTGKNQNSSNGIYAFAARDVFLLLSQPRYSVLDFEVYVTFFEIYNGKVFDLLNKKNKLRVLEDSKQQVQVVGLQESLVSSEEEVIRLIDMGSSFRTSGQTFANSSSSRSHAVLQIILKHHGRLHGKFSLVDLAGNERGADVCSSDRQTLVEGAEINRSLLALKECIRALGNNQAHTPFRMSKLTQVLRDSFIGENSKTCMIAMISPGMSSCEYTLNTLRYADRVKELNGATDCQSDKNEMEVSGPSSLPDEDVSPINSFYEAMSCVTDLEEKIVEVFQEMMQKGKEIMTLLEQRQYDLVDVKSQLREVANEGLVLQDHLNSLDAALEKEQAARAQL</sequence>
<dbReference type="GeneTree" id="ENSGT00940000154046"/>
<dbReference type="InterPro" id="IPR027640">
    <property type="entry name" value="Kinesin-like_fam"/>
</dbReference>
<evidence type="ECO:0000256" key="18">
    <source>
        <dbReference type="ARBA" id="ARBA00023328"/>
    </source>
</evidence>
<evidence type="ECO:0000256" key="6">
    <source>
        <dbReference type="ARBA" id="ARBA00022618"/>
    </source>
</evidence>
<keyword evidence="10" id="KW-0159">Chromosome partition</keyword>
<comment type="similarity">
    <text evidence="19">Belongs to the TRAFAC class myosin-kinesin ATPase superfamily. Kinesin family. KIN-13 subfamily.</text>
</comment>
<keyword evidence="18" id="KW-0137">Centromere</keyword>
<evidence type="ECO:0000259" key="23">
    <source>
        <dbReference type="PROSITE" id="PS50067"/>
    </source>
</evidence>
<evidence type="ECO:0000256" key="1">
    <source>
        <dbReference type="ARBA" id="ARBA00004123"/>
    </source>
</evidence>
<evidence type="ECO:0000256" key="22">
    <source>
        <dbReference type="SAM" id="MobiDB-lite"/>
    </source>
</evidence>
<dbReference type="PANTHER" id="PTHR47971">
    <property type="entry name" value="KINESIN-RELATED PROTEIN 6"/>
    <property type="match status" value="1"/>
</dbReference>
<keyword evidence="16" id="KW-0539">Nucleus</keyword>
<evidence type="ECO:0000256" key="11">
    <source>
        <dbReference type="ARBA" id="ARBA00022838"/>
    </source>
</evidence>
<keyword evidence="7 21" id="KW-0493">Microtubule</keyword>
<dbReference type="GO" id="GO:0007019">
    <property type="term" value="P:microtubule depolymerization"/>
    <property type="evidence" value="ECO:0007669"/>
    <property type="project" value="TreeGrafter"/>
</dbReference>
<feature type="binding site" evidence="20">
    <location>
        <begin position="353"/>
        <end position="360"/>
    </location>
    <ligand>
        <name>ATP</name>
        <dbReference type="ChEBI" id="CHEBI:30616"/>
    </ligand>
</feature>
<keyword evidence="6" id="KW-0132">Cell division</keyword>
<keyword evidence="5" id="KW-0963">Cytoplasm</keyword>
<keyword evidence="15" id="KW-0206">Cytoskeleton</keyword>
<keyword evidence="13" id="KW-0175">Coiled coil</keyword>
<evidence type="ECO:0000256" key="14">
    <source>
        <dbReference type="ARBA" id="ARBA00023175"/>
    </source>
</evidence>
<dbReference type="Pfam" id="PF00225">
    <property type="entry name" value="Kinesin"/>
    <property type="match status" value="1"/>
</dbReference>
<dbReference type="InterPro" id="IPR054473">
    <property type="entry name" value="KIF2A-like_N"/>
</dbReference>
<comment type="subcellular location">
    <subcellularLocation>
        <location evidence="3">Chromosome</location>
        <location evidence="3">Centromere</location>
        <location evidence="3">Kinetochore</location>
    </subcellularLocation>
    <subcellularLocation>
        <location evidence="2">Cytoplasm</location>
        <location evidence="2">Cytoskeleton</location>
    </subcellularLocation>
    <subcellularLocation>
        <location evidence="1">Nucleus</location>
    </subcellularLocation>
</comment>
<dbReference type="CDD" id="cd01367">
    <property type="entry name" value="KISc_KIF2_like"/>
    <property type="match status" value="1"/>
</dbReference>
<evidence type="ECO:0000256" key="3">
    <source>
        <dbReference type="ARBA" id="ARBA00004629"/>
    </source>
</evidence>
<evidence type="ECO:0000256" key="20">
    <source>
        <dbReference type="PROSITE-ProRule" id="PRU00283"/>
    </source>
</evidence>
<organism evidence="24 25">
    <name type="scientific">Erpetoichthys calabaricus</name>
    <name type="common">Rope fish</name>
    <name type="synonym">Calamoichthys calabaricus</name>
    <dbReference type="NCBI Taxonomy" id="27687"/>
    <lineage>
        <taxon>Eukaryota</taxon>
        <taxon>Metazoa</taxon>
        <taxon>Chordata</taxon>
        <taxon>Craniata</taxon>
        <taxon>Vertebrata</taxon>
        <taxon>Euteleostomi</taxon>
        <taxon>Actinopterygii</taxon>
        <taxon>Polypteriformes</taxon>
        <taxon>Polypteridae</taxon>
        <taxon>Erpetoichthys</taxon>
    </lineage>
</organism>
<keyword evidence="4" id="KW-0158">Chromosome</keyword>
<dbReference type="SMART" id="SM00129">
    <property type="entry name" value="KISc"/>
    <property type="match status" value="1"/>
</dbReference>
<dbReference type="GO" id="GO:0008017">
    <property type="term" value="F:microtubule binding"/>
    <property type="evidence" value="ECO:0007669"/>
    <property type="project" value="InterPro"/>
</dbReference>
<dbReference type="SUPFAM" id="SSF52540">
    <property type="entry name" value="P-loop containing nucleoside triphosphate hydrolases"/>
    <property type="match status" value="1"/>
</dbReference>
<dbReference type="GO" id="GO:0003777">
    <property type="term" value="F:microtubule motor activity"/>
    <property type="evidence" value="ECO:0007669"/>
    <property type="project" value="InterPro"/>
</dbReference>
<dbReference type="PANTHER" id="PTHR47971:SF25">
    <property type="entry name" value="KINESIN-LIKE PROTEIN KIF2C"/>
    <property type="match status" value="1"/>
</dbReference>
<dbReference type="Pfam" id="PF22923">
    <property type="entry name" value="KIF2A-like_1st"/>
    <property type="match status" value="1"/>
</dbReference>
<dbReference type="InterPro" id="IPR019821">
    <property type="entry name" value="Kinesin_motor_CS"/>
</dbReference>
<dbReference type="GO" id="GO:0005524">
    <property type="term" value="F:ATP binding"/>
    <property type="evidence" value="ECO:0007669"/>
    <property type="project" value="UniProtKB-UniRule"/>
</dbReference>
<name>A0A8C4SAJ8_ERPCA</name>
<keyword evidence="12 20" id="KW-0067">ATP-binding</keyword>
<reference evidence="24" key="2">
    <citation type="submission" date="2025-08" db="UniProtKB">
        <authorList>
            <consortium name="Ensembl"/>
        </authorList>
    </citation>
    <scope>IDENTIFICATION</scope>
</reference>
<keyword evidence="11" id="KW-0995">Kinetochore</keyword>
<evidence type="ECO:0000256" key="4">
    <source>
        <dbReference type="ARBA" id="ARBA00022454"/>
    </source>
</evidence>
<dbReference type="GO" id="GO:0051301">
    <property type="term" value="P:cell division"/>
    <property type="evidence" value="ECO:0007669"/>
    <property type="project" value="UniProtKB-KW"/>
</dbReference>
<evidence type="ECO:0000313" key="24">
    <source>
        <dbReference type="Ensembl" id="ENSECRP00000014084.1"/>
    </source>
</evidence>
<evidence type="ECO:0000256" key="10">
    <source>
        <dbReference type="ARBA" id="ARBA00022829"/>
    </source>
</evidence>
<evidence type="ECO:0000256" key="19">
    <source>
        <dbReference type="ARBA" id="ARBA00061030"/>
    </source>
</evidence>
<dbReference type="PRINTS" id="PR00380">
    <property type="entry name" value="KINESINHEAVY"/>
</dbReference>
<keyword evidence="14 20" id="KW-0505">Motor protein</keyword>
<evidence type="ECO:0000256" key="15">
    <source>
        <dbReference type="ARBA" id="ARBA00023212"/>
    </source>
</evidence>
<dbReference type="GO" id="GO:0005634">
    <property type="term" value="C:nucleus"/>
    <property type="evidence" value="ECO:0007669"/>
    <property type="project" value="UniProtKB-SubCell"/>
</dbReference>